<keyword evidence="6" id="KW-0479">Metal-binding</keyword>
<evidence type="ECO:0000256" key="7">
    <source>
        <dbReference type="ARBA" id="ARBA00022827"/>
    </source>
</evidence>
<gene>
    <name evidence="11" type="primary">apbE_50</name>
    <name evidence="11" type="ORF">SDC9_164194</name>
</gene>
<evidence type="ECO:0000256" key="8">
    <source>
        <dbReference type="ARBA" id="ARBA00022842"/>
    </source>
</evidence>
<evidence type="ECO:0000256" key="4">
    <source>
        <dbReference type="ARBA" id="ARBA00022630"/>
    </source>
</evidence>
<accession>A0A645FQZ5</accession>
<proteinExistence type="predicted"/>
<protein>
    <recommendedName>
        <fullName evidence="3">FAD:protein FMN transferase</fullName>
        <ecNumber evidence="2">2.7.1.180</ecNumber>
    </recommendedName>
    <alternativeName>
        <fullName evidence="9">Flavin transferase</fullName>
    </alternativeName>
</protein>
<evidence type="ECO:0000256" key="10">
    <source>
        <dbReference type="ARBA" id="ARBA00048540"/>
    </source>
</evidence>
<evidence type="ECO:0000256" key="1">
    <source>
        <dbReference type="ARBA" id="ARBA00001946"/>
    </source>
</evidence>
<dbReference type="GO" id="GO:0046872">
    <property type="term" value="F:metal ion binding"/>
    <property type="evidence" value="ECO:0007669"/>
    <property type="project" value="UniProtKB-KW"/>
</dbReference>
<organism evidence="11">
    <name type="scientific">bioreactor metagenome</name>
    <dbReference type="NCBI Taxonomy" id="1076179"/>
    <lineage>
        <taxon>unclassified sequences</taxon>
        <taxon>metagenomes</taxon>
        <taxon>ecological metagenomes</taxon>
    </lineage>
</organism>
<reference evidence="11" key="1">
    <citation type="submission" date="2019-08" db="EMBL/GenBank/DDBJ databases">
        <authorList>
            <person name="Kucharzyk K."/>
            <person name="Murdoch R.W."/>
            <person name="Higgins S."/>
            <person name="Loffler F."/>
        </authorList>
    </citation>
    <scope>NUCLEOTIDE SEQUENCE</scope>
</reference>
<evidence type="ECO:0000256" key="3">
    <source>
        <dbReference type="ARBA" id="ARBA00016337"/>
    </source>
</evidence>
<comment type="catalytic activity">
    <reaction evidence="10">
        <text>L-threonyl-[protein] + FAD = FMN-L-threonyl-[protein] + AMP + H(+)</text>
        <dbReference type="Rhea" id="RHEA:36847"/>
        <dbReference type="Rhea" id="RHEA-COMP:11060"/>
        <dbReference type="Rhea" id="RHEA-COMP:11061"/>
        <dbReference type="ChEBI" id="CHEBI:15378"/>
        <dbReference type="ChEBI" id="CHEBI:30013"/>
        <dbReference type="ChEBI" id="CHEBI:57692"/>
        <dbReference type="ChEBI" id="CHEBI:74257"/>
        <dbReference type="ChEBI" id="CHEBI:456215"/>
        <dbReference type="EC" id="2.7.1.180"/>
    </reaction>
</comment>
<dbReference type="GO" id="GO:0016740">
    <property type="term" value="F:transferase activity"/>
    <property type="evidence" value="ECO:0007669"/>
    <property type="project" value="UniProtKB-KW"/>
</dbReference>
<keyword evidence="4" id="KW-0285">Flavoprotein</keyword>
<dbReference type="InterPro" id="IPR003374">
    <property type="entry name" value="ApbE-like_sf"/>
</dbReference>
<comment type="caution">
    <text evidence="11">The sequence shown here is derived from an EMBL/GenBank/DDBJ whole genome shotgun (WGS) entry which is preliminary data.</text>
</comment>
<evidence type="ECO:0000313" key="11">
    <source>
        <dbReference type="EMBL" id="MPN16847.1"/>
    </source>
</evidence>
<dbReference type="Gene3D" id="3.10.520.10">
    <property type="entry name" value="ApbE-like domains"/>
    <property type="match status" value="1"/>
</dbReference>
<dbReference type="PANTHER" id="PTHR30040:SF2">
    <property type="entry name" value="FAD:PROTEIN FMN TRANSFERASE"/>
    <property type="match status" value="1"/>
</dbReference>
<evidence type="ECO:0000256" key="9">
    <source>
        <dbReference type="ARBA" id="ARBA00031306"/>
    </source>
</evidence>
<name>A0A645FQZ5_9ZZZZ</name>
<keyword evidence="5 11" id="KW-0808">Transferase</keyword>
<dbReference type="InterPro" id="IPR024932">
    <property type="entry name" value="ApbE"/>
</dbReference>
<keyword evidence="7" id="KW-0274">FAD</keyword>
<sequence length="147" mass="15766">MRRILIEGGITGALINLGGTVSVIGESKHVGIQHPDRTTGIPMGRVSICDACAVTSGDYERFYEVDGTRYHHIVDPRTGYPSRSGLRSVTLIGENALTLDALSTAVFVLGAEKGLPLIQQAGLEAVFVTDQLDVFCTDGLRGNFELF</sequence>
<dbReference type="SUPFAM" id="SSF143631">
    <property type="entry name" value="ApbE-like"/>
    <property type="match status" value="1"/>
</dbReference>
<keyword evidence="8" id="KW-0460">Magnesium</keyword>
<comment type="cofactor">
    <cofactor evidence="1">
        <name>Mg(2+)</name>
        <dbReference type="ChEBI" id="CHEBI:18420"/>
    </cofactor>
</comment>
<dbReference type="EMBL" id="VSSQ01063848">
    <property type="protein sequence ID" value="MPN16847.1"/>
    <property type="molecule type" value="Genomic_DNA"/>
</dbReference>
<dbReference type="PANTHER" id="PTHR30040">
    <property type="entry name" value="THIAMINE BIOSYNTHESIS LIPOPROTEIN APBE"/>
    <property type="match status" value="1"/>
</dbReference>
<dbReference type="Pfam" id="PF02424">
    <property type="entry name" value="ApbE"/>
    <property type="match status" value="1"/>
</dbReference>
<dbReference type="EC" id="2.7.1.180" evidence="2"/>
<evidence type="ECO:0000256" key="2">
    <source>
        <dbReference type="ARBA" id="ARBA00011955"/>
    </source>
</evidence>
<evidence type="ECO:0000256" key="6">
    <source>
        <dbReference type="ARBA" id="ARBA00022723"/>
    </source>
</evidence>
<dbReference type="AlphaFoldDB" id="A0A645FQZ5"/>
<evidence type="ECO:0000256" key="5">
    <source>
        <dbReference type="ARBA" id="ARBA00022679"/>
    </source>
</evidence>